<dbReference type="PROSITE" id="PS50097">
    <property type="entry name" value="BTB"/>
    <property type="match status" value="1"/>
</dbReference>
<evidence type="ECO:0000313" key="10">
    <source>
        <dbReference type="EMBL" id="KAG8237850.1"/>
    </source>
</evidence>
<feature type="domain" description="BTB" evidence="7">
    <location>
        <begin position="265"/>
        <end position="333"/>
    </location>
</feature>
<dbReference type="Pfam" id="PF00651">
    <property type="entry name" value="BTB"/>
    <property type="match status" value="1"/>
</dbReference>
<sequence>MGQSEVKRHEDGLFWSCDYRVINRGILKDRPGFTRVAINMKEVMIRVEGFLLVNERMILVKIATRPKDSVFVQVYAPKCCHKNEEVERMYEKVKEIYLPAREYQEISPPFIFMSKSVGKTLENEVIIKIECGKFRLFALSAKGNLYCWNEYVVNDNVTPEIILPEVGSVVDFSSPINVDEVVVKTVSGKFFRIIRRYSNFTKGQMWHADEMKMNNFKEYQAAYYSSKYGGRDEIITPVETSMTANSPRIQWMNNLSSAFNKIEDSDVTFVVEGRMIYAHQKIIALQCSKMKEMMNDHYRDSFNRILVPVENYSYSSLYRFLKYFYTGFLDLGNHLGNMELLTLVCDYHYKPLIMLCQESVLRGMREDNACAIFHLASNLGLTVRYEEGKYTICEEPPGKYVLLKKYDNVYLMSMTEIAQFRRRMEITVKGNNIPHPNQYFEEGNFPDFVMREIRVLYMKKIQARDLERGVEIVIATPGRLIDFLERNTTNLRRCTYLVLDEADRMLDMGFEPQIRKIVEQIRPDRQTLMWSATWPKEVRQLAEEFLTDYIQINVGSLQLSANHNILQIIDVCQEYEKEGKLLKLLQEIGAEKENKTIIFVETKRKVDDITRCIRRDGWAASSIHGDKSQPERDWVLTEFRSGKSPILVATDVAARGLECV</sequence>
<keyword evidence="11" id="KW-1185">Reference proteome</keyword>
<dbReference type="PANTHER" id="PTHR47958">
    <property type="entry name" value="ATP-DEPENDENT RNA HELICASE DBP3"/>
    <property type="match status" value="1"/>
</dbReference>
<dbReference type="OrthoDB" id="196131at2759"/>
<dbReference type="InterPro" id="IPR011545">
    <property type="entry name" value="DEAD/DEAH_box_helicase_dom"/>
</dbReference>
<dbReference type="GO" id="GO:0005524">
    <property type="term" value="F:ATP binding"/>
    <property type="evidence" value="ECO:0007669"/>
    <property type="project" value="UniProtKB-KW"/>
</dbReference>
<evidence type="ECO:0000313" key="11">
    <source>
        <dbReference type="Proteomes" id="UP000792457"/>
    </source>
</evidence>
<dbReference type="Pfam" id="PF00271">
    <property type="entry name" value="Helicase_C"/>
    <property type="match status" value="1"/>
</dbReference>
<dbReference type="Gene3D" id="3.40.50.300">
    <property type="entry name" value="P-loop containing nucleotide triphosphate hydrolases"/>
    <property type="match status" value="2"/>
</dbReference>
<reference evidence="10" key="1">
    <citation type="submission" date="2013-04" db="EMBL/GenBank/DDBJ databases">
        <authorList>
            <person name="Qu J."/>
            <person name="Murali S.C."/>
            <person name="Bandaranaike D."/>
            <person name="Bellair M."/>
            <person name="Blankenburg K."/>
            <person name="Chao H."/>
            <person name="Dinh H."/>
            <person name="Doddapaneni H."/>
            <person name="Downs B."/>
            <person name="Dugan-Rocha S."/>
            <person name="Elkadiri S."/>
            <person name="Gnanaolivu R.D."/>
            <person name="Hernandez B."/>
            <person name="Javaid M."/>
            <person name="Jayaseelan J.C."/>
            <person name="Lee S."/>
            <person name="Li M."/>
            <person name="Ming W."/>
            <person name="Munidasa M."/>
            <person name="Muniz J."/>
            <person name="Nguyen L."/>
            <person name="Ongeri F."/>
            <person name="Osuji N."/>
            <person name="Pu L.-L."/>
            <person name="Puazo M."/>
            <person name="Qu C."/>
            <person name="Quiroz J."/>
            <person name="Raj R."/>
            <person name="Weissenberger G."/>
            <person name="Xin Y."/>
            <person name="Zou X."/>
            <person name="Han Y."/>
            <person name="Richards S."/>
            <person name="Worley K."/>
            <person name="Muzny D."/>
            <person name="Gibbs R."/>
        </authorList>
    </citation>
    <scope>NUCLEOTIDE SEQUENCE</scope>
    <source>
        <strain evidence="10">Sampled in the wild</strain>
    </source>
</reference>
<dbReference type="Gene3D" id="3.30.710.10">
    <property type="entry name" value="Potassium Channel Kv1.1, Chain A"/>
    <property type="match status" value="1"/>
</dbReference>
<keyword evidence="2 6" id="KW-0547">Nucleotide-binding</keyword>
<evidence type="ECO:0000256" key="6">
    <source>
        <dbReference type="RuleBase" id="RU000492"/>
    </source>
</evidence>
<protein>
    <recommendedName>
        <fullName evidence="1">RNA helicase</fullName>
        <ecNumber evidence="1">3.6.4.13</ecNumber>
    </recommendedName>
</protein>
<dbReference type="PROSITE" id="PS00039">
    <property type="entry name" value="DEAD_ATP_HELICASE"/>
    <property type="match status" value="1"/>
</dbReference>
<evidence type="ECO:0000256" key="1">
    <source>
        <dbReference type="ARBA" id="ARBA00012552"/>
    </source>
</evidence>
<evidence type="ECO:0000256" key="5">
    <source>
        <dbReference type="ARBA" id="ARBA00022840"/>
    </source>
</evidence>
<dbReference type="SMART" id="SM00225">
    <property type="entry name" value="BTB"/>
    <property type="match status" value="1"/>
</dbReference>
<comment type="similarity">
    <text evidence="6">Belongs to the DEAD box helicase family.</text>
</comment>
<dbReference type="GO" id="GO:0003676">
    <property type="term" value="F:nucleic acid binding"/>
    <property type="evidence" value="ECO:0007669"/>
    <property type="project" value="InterPro"/>
</dbReference>
<dbReference type="SUPFAM" id="SSF54695">
    <property type="entry name" value="POZ domain"/>
    <property type="match status" value="1"/>
</dbReference>
<dbReference type="EC" id="3.6.4.13" evidence="1"/>
<evidence type="ECO:0000259" key="9">
    <source>
        <dbReference type="PROSITE" id="PS51194"/>
    </source>
</evidence>
<dbReference type="InterPro" id="IPR014001">
    <property type="entry name" value="Helicase_ATP-bd"/>
</dbReference>
<evidence type="ECO:0000256" key="4">
    <source>
        <dbReference type="ARBA" id="ARBA00022806"/>
    </source>
</evidence>
<feature type="domain" description="Helicase C-terminal" evidence="9">
    <location>
        <begin position="580"/>
        <end position="660"/>
    </location>
</feature>
<feature type="domain" description="Helicase ATP-binding" evidence="8">
    <location>
        <begin position="437"/>
        <end position="552"/>
    </location>
</feature>
<keyword evidence="4 6" id="KW-0347">Helicase</keyword>
<evidence type="ECO:0000256" key="2">
    <source>
        <dbReference type="ARBA" id="ARBA00022741"/>
    </source>
</evidence>
<reference evidence="10" key="2">
    <citation type="submission" date="2017-10" db="EMBL/GenBank/DDBJ databases">
        <title>Ladona fulva Genome sequencing and assembly.</title>
        <authorList>
            <person name="Murali S."/>
            <person name="Richards S."/>
            <person name="Bandaranaike D."/>
            <person name="Bellair M."/>
            <person name="Blankenburg K."/>
            <person name="Chao H."/>
            <person name="Dinh H."/>
            <person name="Doddapaneni H."/>
            <person name="Dugan-Rocha S."/>
            <person name="Elkadiri S."/>
            <person name="Gnanaolivu R."/>
            <person name="Hernandez B."/>
            <person name="Skinner E."/>
            <person name="Javaid M."/>
            <person name="Lee S."/>
            <person name="Li M."/>
            <person name="Ming W."/>
            <person name="Munidasa M."/>
            <person name="Muniz J."/>
            <person name="Nguyen L."/>
            <person name="Hughes D."/>
            <person name="Osuji N."/>
            <person name="Pu L.-L."/>
            <person name="Puazo M."/>
            <person name="Qu C."/>
            <person name="Quiroz J."/>
            <person name="Raj R."/>
            <person name="Weissenberger G."/>
            <person name="Xin Y."/>
            <person name="Zou X."/>
            <person name="Han Y."/>
            <person name="Worley K."/>
            <person name="Muzny D."/>
            <person name="Gibbs R."/>
        </authorList>
    </citation>
    <scope>NUCLEOTIDE SEQUENCE</scope>
    <source>
        <strain evidence="10">Sampled in the wild</strain>
    </source>
</reference>
<dbReference type="CDD" id="cd18787">
    <property type="entry name" value="SF2_C_DEAD"/>
    <property type="match status" value="1"/>
</dbReference>
<dbReference type="AlphaFoldDB" id="A0A8K0KN30"/>
<keyword evidence="5 6" id="KW-0067">ATP-binding</keyword>
<dbReference type="PROSITE" id="PS51192">
    <property type="entry name" value="HELICASE_ATP_BIND_1"/>
    <property type="match status" value="1"/>
</dbReference>
<evidence type="ECO:0000259" key="7">
    <source>
        <dbReference type="PROSITE" id="PS50097"/>
    </source>
</evidence>
<dbReference type="Pfam" id="PF00270">
    <property type="entry name" value="DEAD"/>
    <property type="match status" value="1"/>
</dbReference>
<dbReference type="PROSITE" id="PS51194">
    <property type="entry name" value="HELICASE_CTER"/>
    <property type="match status" value="1"/>
</dbReference>
<name>A0A8K0KN30_LADFU</name>
<dbReference type="EMBL" id="KZ309230">
    <property type="protein sequence ID" value="KAG8237850.1"/>
    <property type="molecule type" value="Genomic_DNA"/>
</dbReference>
<organism evidence="10 11">
    <name type="scientific">Ladona fulva</name>
    <name type="common">Scarce chaser dragonfly</name>
    <name type="synonym">Libellula fulva</name>
    <dbReference type="NCBI Taxonomy" id="123851"/>
    <lineage>
        <taxon>Eukaryota</taxon>
        <taxon>Metazoa</taxon>
        <taxon>Ecdysozoa</taxon>
        <taxon>Arthropoda</taxon>
        <taxon>Hexapoda</taxon>
        <taxon>Insecta</taxon>
        <taxon>Pterygota</taxon>
        <taxon>Palaeoptera</taxon>
        <taxon>Odonata</taxon>
        <taxon>Epiprocta</taxon>
        <taxon>Anisoptera</taxon>
        <taxon>Libelluloidea</taxon>
        <taxon>Libellulidae</taxon>
        <taxon>Ladona</taxon>
    </lineage>
</organism>
<evidence type="ECO:0000256" key="3">
    <source>
        <dbReference type="ARBA" id="ARBA00022801"/>
    </source>
</evidence>
<dbReference type="GO" id="GO:0016787">
    <property type="term" value="F:hydrolase activity"/>
    <property type="evidence" value="ECO:0007669"/>
    <property type="project" value="UniProtKB-KW"/>
</dbReference>
<gene>
    <name evidence="10" type="ORF">J437_LFUL002459</name>
</gene>
<dbReference type="GO" id="GO:0003724">
    <property type="term" value="F:RNA helicase activity"/>
    <property type="evidence" value="ECO:0007669"/>
    <property type="project" value="UniProtKB-EC"/>
</dbReference>
<evidence type="ECO:0000259" key="8">
    <source>
        <dbReference type="PROSITE" id="PS51192"/>
    </source>
</evidence>
<comment type="caution">
    <text evidence="10">The sequence shown here is derived from an EMBL/GenBank/DDBJ whole genome shotgun (WGS) entry which is preliminary data.</text>
</comment>
<dbReference type="InterPro" id="IPR001650">
    <property type="entry name" value="Helicase_C-like"/>
</dbReference>
<dbReference type="SMART" id="SM00487">
    <property type="entry name" value="DEXDc"/>
    <property type="match status" value="1"/>
</dbReference>
<dbReference type="SUPFAM" id="SSF52540">
    <property type="entry name" value="P-loop containing nucleoside triphosphate hydrolases"/>
    <property type="match status" value="1"/>
</dbReference>
<proteinExistence type="inferred from homology"/>
<dbReference type="InterPro" id="IPR027417">
    <property type="entry name" value="P-loop_NTPase"/>
</dbReference>
<dbReference type="InterPro" id="IPR011333">
    <property type="entry name" value="SKP1/BTB/POZ_sf"/>
</dbReference>
<dbReference type="InterPro" id="IPR000210">
    <property type="entry name" value="BTB/POZ_dom"/>
</dbReference>
<keyword evidence="3 6" id="KW-0378">Hydrolase</keyword>
<dbReference type="InterPro" id="IPR000629">
    <property type="entry name" value="RNA-helicase_DEAD-box_CS"/>
</dbReference>
<accession>A0A8K0KN30</accession>
<dbReference type="Proteomes" id="UP000792457">
    <property type="component" value="Unassembled WGS sequence"/>
</dbReference>